<protein>
    <submittedName>
        <fullName evidence="2">PilZ domain-containing protein</fullName>
    </submittedName>
</protein>
<dbReference type="Proteomes" id="UP001061862">
    <property type="component" value="Chromosome"/>
</dbReference>
<dbReference type="RefSeq" id="WP_262168086.1">
    <property type="nucleotide sequence ID" value="NZ_CP104965.1"/>
</dbReference>
<name>A0ABY6CBE5_9HYPH</name>
<evidence type="ECO:0000259" key="1">
    <source>
        <dbReference type="Pfam" id="PF07238"/>
    </source>
</evidence>
<reference evidence="2 3" key="1">
    <citation type="submission" date="2022-09" db="EMBL/GenBank/DDBJ databases">
        <title>Interaction between co-microsymbionts with complementary sets of symbiotic genes in legume-rhizobium systems.</title>
        <authorList>
            <person name="Safronova V."/>
            <person name="Sazanova A."/>
            <person name="Afonin A."/>
            <person name="Chirak E."/>
        </authorList>
    </citation>
    <scope>NUCLEOTIDE SEQUENCE [LARGE SCALE GENOMIC DNA]</scope>
    <source>
        <strain evidence="2 3">A18/4-1</strain>
    </source>
</reference>
<keyword evidence="3" id="KW-1185">Reference proteome</keyword>
<proteinExistence type="predicted"/>
<gene>
    <name evidence="2" type="ORF">N8A98_20390</name>
</gene>
<sequence>MTPTPKIERRKVPRQAAKVETTLVHEDGIVRKTGTIRNISPEGAKLSFASTEDIPDAAYILIPDRHQIEPYRVVWRSEDEVGLAFTAIEPAKPGKS</sequence>
<dbReference type="EMBL" id="CP104965">
    <property type="protein sequence ID" value="UXN69556.1"/>
    <property type="molecule type" value="Genomic_DNA"/>
</dbReference>
<evidence type="ECO:0000313" key="3">
    <source>
        <dbReference type="Proteomes" id="UP001061862"/>
    </source>
</evidence>
<organism evidence="2 3">
    <name type="scientific">Devosia neptuniae</name>
    <dbReference type="NCBI Taxonomy" id="191302"/>
    <lineage>
        <taxon>Bacteria</taxon>
        <taxon>Pseudomonadati</taxon>
        <taxon>Pseudomonadota</taxon>
        <taxon>Alphaproteobacteria</taxon>
        <taxon>Hyphomicrobiales</taxon>
        <taxon>Devosiaceae</taxon>
        <taxon>Devosia</taxon>
    </lineage>
</organism>
<dbReference type="SUPFAM" id="SSF141371">
    <property type="entry name" value="PilZ domain-like"/>
    <property type="match status" value="1"/>
</dbReference>
<evidence type="ECO:0000313" key="2">
    <source>
        <dbReference type="EMBL" id="UXN69556.1"/>
    </source>
</evidence>
<dbReference type="Gene3D" id="2.40.10.220">
    <property type="entry name" value="predicted glycosyltransferase like domains"/>
    <property type="match status" value="1"/>
</dbReference>
<accession>A0ABY6CBE5</accession>
<dbReference type="Pfam" id="PF07238">
    <property type="entry name" value="PilZ"/>
    <property type="match status" value="1"/>
</dbReference>
<feature type="domain" description="PilZ" evidence="1">
    <location>
        <begin position="8"/>
        <end position="90"/>
    </location>
</feature>
<dbReference type="InterPro" id="IPR009875">
    <property type="entry name" value="PilZ_domain"/>
</dbReference>